<dbReference type="Proteomes" id="UP001143349">
    <property type="component" value="Unassembled WGS sequence"/>
</dbReference>
<dbReference type="GO" id="GO:0016020">
    <property type="term" value="C:membrane"/>
    <property type="evidence" value="ECO:0007669"/>
    <property type="project" value="UniProtKB-SubCell"/>
</dbReference>
<comment type="subcellular location">
    <subcellularLocation>
        <location evidence="2">Membrane</location>
        <topology evidence="2">Multi-pass membrane protein</topology>
    </subcellularLocation>
</comment>
<protein>
    <recommendedName>
        <fullName evidence="4">Methylamine utilization protein MauE</fullName>
    </recommendedName>
</protein>
<name>A0AAD3RTM5_9RHOB</name>
<evidence type="ECO:0000256" key="6">
    <source>
        <dbReference type="ARBA" id="ARBA00022989"/>
    </source>
</evidence>
<evidence type="ECO:0000256" key="7">
    <source>
        <dbReference type="ARBA" id="ARBA00023136"/>
    </source>
</evidence>
<comment type="pathway">
    <text evidence="3">One-carbon metabolism; methylamine degradation.</text>
</comment>
<comment type="caution">
    <text evidence="10">The sequence shown here is derived from an EMBL/GenBank/DDBJ whole genome shotgun (WGS) entry which is preliminary data.</text>
</comment>
<evidence type="ECO:0000256" key="3">
    <source>
        <dbReference type="ARBA" id="ARBA00004856"/>
    </source>
</evidence>
<feature type="domain" description="Methylamine utilisation protein MauE" evidence="9">
    <location>
        <begin position="9"/>
        <end position="136"/>
    </location>
</feature>
<reference evidence="10" key="2">
    <citation type="submission" date="2023-01" db="EMBL/GenBank/DDBJ databases">
        <authorList>
            <person name="Sun Q."/>
            <person name="Evtushenko L."/>
        </authorList>
    </citation>
    <scope>NUCLEOTIDE SEQUENCE</scope>
    <source>
        <strain evidence="10">VKM B-2222</strain>
    </source>
</reference>
<feature type="transmembrane region" description="Helical" evidence="8">
    <location>
        <begin position="154"/>
        <end position="176"/>
    </location>
</feature>
<keyword evidence="5 8" id="KW-0812">Transmembrane</keyword>
<dbReference type="AlphaFoldDB" id="A0AAD3RTM5"/>
<evidence type="ECO:0000313" key="11">
    <source>
        <dbReference type="Proteomes" id="UP001143349"/>
    </source>
</evidence>
<feature type="transmembrane region" description="Helical" evidence="8">
    <location>
        <begin position="53"/>
        <end position="72"/>
    </location>
</feature>
<accession>A0AAD3RTM5</accession>
<dbReference type="EMBL" id="BSFH01000029">
    <property type="protein sequence ID" value="GLK64693.1"/>
    <property type="molecule type" value="Genomic_DNA"/>
</dbReference>
<sequence length="186" mass="19324">MAAFLHEPLILWTLRSFLAALFATAAISKLAGIEEFYGVVRNFRLLPDWLARAVAMVLPVAELAVAVALLVPALARPAALVAALLLAIFGLAIAINVLRGRTQIDCGCFRGGMKQRISWLVVGRNVLLTGLAAAVAALHPAARPAGLAELATGLIAGAVLMLLYFSASLLGGLSATQNATSTAKGR</sequence>
<comment type="function">
    <text evidence="1">May be specifically involved in the processing, transport, and/or maturation of the MADH beta-subunit.</text>
</comment>
<evidence type="ECO:0000256" key="8">
    <source>
        <dbReference type="SAM" id="Phobius"/>
    </source>
</evidence>
<dbReference type="GO" id="GO:0030416">
    <property type="term" value="P:methylamine metabolic process"/>
    <property type="evidence" value="ECO:0007669"/>
    <property type="project" value="InterPro"/>
</dbReference>
<evidence type="ECO:0000256" key="2">
    <source>
        <dbReference type="ARBA" id="ARBA00004141"/>
    </source>
</evidence>
<evidence type="ECO:0000313" key="10">
    <source>
        <dbReference type="EMBL" id="GLK64693.1"/>
    </source>
</evidence>
<evidence type="ECO:0000256" key="4">
    <source>
        <dbReference type="ARBA" id="ARBA00019078"/>
    </source>
</evidence>
<dbReference type="Pfam" id="PF07291">
    <property type="entry name" value="MauE"/>
    <property type="match status" value="1"/>
</dbReference>
<dbReference type="InterPro" id="IPR009908">
    <property type="entry name" value="Methylamine_util_MauE"/>
</dbReference>
<feature type="transmembrane region" description="Helical" evidence="8">
    <location>
        <begin position="119"/>
        <end position="142"/>
    </location>
</feature>
<organism evidence="10 11">
    <name type="scientific">Paracoccus kondratievae</name>
    <dbReference type="NCBI Taxonomy" id="135740"/>
    <lineage>
        <taxon>Bacteria</taxon>
        <taxon>Pseudomonadati</taxon>
        <taxon>Pseudomonadota</taxon>
        <taxon>Alphaproteobacteria</taxon>
        <taxon>Rhodobacterales</taxon>
        <taxon>Paracoccaceae</taxon>
        <taxon>Paracoccus</taxon>
    </lineage>
</organism>
<keyword evidence="11" id="KW-1185">Reference proteome</keyword>
<evidence type="ECO:0000256" key="5">
    <source>
        <dbReference type="ARBA" id="ARBA00022692"/>
    </source>
</evidence>
<evidence type="ECO:0000256" key="1">
    <source>
        <dbReference type="ARBA" id="ARBA00003475"/>
    </source>
</evidence>
<keyword evidence="6 8" id="KW-1133">Transmembrane helix</keyword>
<proteinExistence type="predicted"/>
<gene>
    <name evidence="10" type="ORF">GCM10017635_21640</name>
</gene>
<feature type="transmembrane region" description="Helical" evidence="8">
    <location>
        <begin position="12"/>
        <end position="32"/>
    </location>
</feature>
<keyword evidence="7 8" id="KW-0472">Membrane</keyword>
<reference evidence="10" key="1">
    <citation type="journal article" date="2014" name="Int. J. Syst. Evol. Microbiol.">
        <title>Complete genome sequence of Corynebacterium casei LMG S-19264T (=DSM 44701T), isolated from a smear-ripened cheese.</title>
        <authorList>
            <consortium name="US DOE Joint Genome Institute (JGI-PGF)"/>
            <person name="Walter F."/>
            <person name="Albersmeier A."/>
            <person name="Kalinowski J."/>
            <person name="Ruckert C."/>
        </authorList>
    </citation>
    <scope>NUCLEOTIDE SEQUENCE</scope>
    <source>
        <strain evidence="10">VKM B-2222</strain>
    </source>
</reference>
<evidence type="ECO:0000259" key="9">
    <source>
        <dbReference type="Pfam" id="PF07291"/>
    </source>
</evidence>
<feature type="transmembrane region" description="Helical" evidence="8">
    <location>
        <begin position="78"/>
        <end position="98"/>
    </location>
</feature>
<dbReference type="RefSeq" id="WP_271179807.1">
    <property type="nucleotide sequence ID" value="NZ_BSFH01000029.1"/>
</dbReference>